<dbReference type="Pfam" id="PF13302">
    <property type="entry name" value="Acetyltransf_3"/>
    <property type="match status" value="1"/>
</dbReference>
<dbReference type="Proteomes" id="UP000044616">
    <property type="component" value="Unassembled WGS sequence"/>
</dbReference>
<proteinExistence type="predicted"/>
<keyword evidence="2" id="KW-0808">Transferase</keyword>
<sequence>MFGMKVNEQITLKILEAHDTEALFNLVNRSRDSLREWLPWVDATKQPSDTRSFIKRGLLQFADGNGFQCGIWYEGTLAGVIGLHEINHMHRKTSLGYYLDKQFEGQGIMTQAVEALIKYCFEEVGLNRIEISAAVNNGKSQAIPERLGFTKEGMLRDNELLNGFYSSSYVYSLLKSEYNQR</sequence>
<dbReference type="AlphaFoldDB" id="A0A077UJP1"/>
<evidence type="ECO:0000259" key="1">
    <source>
        <dbReference type="PROSITE" id="PS51186"/>
    </source>
</evidence>
<dbReference type="RefSeq" id="WP_047529344.1">
    <property type="nucleotide sequence ID" value="NZ_CCEH01000002.1"/>
</dbReference>
<dbReference type="EC" id="2.3.1.-" evidence="2"/>
<dbReference type="EMBL" id="CCEH01000002">
    <property type="protein sequence ID" value="CDR27243.1"/>
    <property type="molecule type" value="Genomic_DNA"/>
</dbReference>
<dbReference type="InterPro" id="IPR000182">
    <property type="entry name" value="GNAT_dom"/>
</dbReference>
<dbReference type="PANTHER" id="PTHR43441:SF12">
    <property type="entry name" value="RIBOSOMAL N-ACETYLTRANSFERASE YDAF-RELATED"/>
    <property type="match status" value="1"/>
</dbReference>
<keyword evidence="2" id="KW-0012">Acyltransferase</keyword>
<dbReference type="GO" id="GO:0008999">
    <property type="term" value="F:protein-N-terminal-alanine acetyltransferase activity"/>
    <property type="evidence" value="ECO:0007669"/>
    <property type="project" value="TreeGrafter"/>
</dbReference>
<dbReference type="InterPro" id="IPR016181">
    <property type="entry name" value="Acyl_CoA_acyltransferase"/>
</dbReference>
<evidence type="ECO:0000313" key="2">
    <source>
        <dbReference type="EMBL" id="CDR27243.1"/>
    </source>
</evidence>
<dbReference type="PANTHER" id="PTHR43441">
    <property type="entry name" value="RIBOSOMAL-PROTEIN-SERINE ACETYLTRANSFERASE"/>
    <property type="match status" value="1"/>
</dbReference>
<organism evidence="2 3">
    <name type="scientific">Staphylococcus schweitzeri</name>
    <dbReference type="NCBI Taxonomy" id="1654388"/>
    <lineage>
        <taxon>Bacteria</taxon>
        <taxon>Bacillati</taxon>
        <taxon>Bacillota</taxon>
        <taxon>Bacilli</taxon>
        <taxon>Bacillales</taxon>
        <taxon>Staphylococcaceae</taxon>
        <taxon>Staphylococcus</taxon>
    </lineage>
</organism>
<dbReference type="Gene3D" id="3.40.630.30">
    <property type="match status" value="1"/>
</dbReference>
<dbReference type="GO" id="GO:1990189">
    <property type="term" value="F:protein N-terminal-serine acetyltransferase activity"/>
    <property type="evidence" value="ECO:0007669"/>
    <property type="project" value="TreeGrafter"/>
</dbReference>
<gene>
    <name evidence="2" type="primary">ydaF</name>
    <name evidence="2" type="ORF">ERS140147_00432</name>
</gene>
<dbReference type="GO" id="GO:0005737">
    <property type="term" value="C:cytoplasm"/>
    <property type="evidence" value="ECO:0007669"/>
    <property type="project" value="TreeGrafter"/>
</dbReference>
<dbReference type="InterPro" id="IPR051908">
    <property type="entry name" value="Ribosomal_N-acetyltransferase"/>
</dbReference>
<reference evidence="2 3" key="1">
    <citation type="submission" date="2014-05" db="EMBL/GenBank/DDBJ databases">
        <authorList>
            <person name="Aslett A.Martin."/>
            <person name="De Silva Nishadi"/>
        </authorList>
    </citation>
    <scope>NUCLEOTIDE SEQUENCE [LARGE SCALE GENOMIC DNA]</scope>
</reference>
<feature type="domain" description="N-acetyltransferase" evidence="1">
    <location>
        <begin position="10"/>
        <end position="176"/>
    </location>
</feature>
<accession>A0A077UJP1</accession>
<protein>
    <submittedName>
        <fullName evidence="2">Ribosomal-protein-L7p-serine acetyltransferase</fullName>
        <ecNumber evidence="2">2.3.1.-</ecNumber>
    </submittedName>
</protein>
<dbReference type="PROSITE" id="PS51186">
    <property type="entry name" value="GNAT"/>
    <property type="match status" value="1"/>
</dbReference>
<evidence type="ECO:0000313" key="3">
    <source>
        <dbReference type="Proteomes" id="UP000044616"/>
    </source>
</evidence>
<name>A0A077UJP1_9STAP</name>
<dbReference type="SUPFAM" id="SSF55729">
    <property type="entry name" value="Acyl-CoA N-acyltransferases (Nat)"/>
    <property type="match status" value="1"/>
</dbReference>